<evidence type="ECO:0000313" key="5">
    <source>
        <dbReference type="Proteomes" id="UP000321947"/>
    </source>
</evidence>
<evidence type="ECO:0000313" key="3">
    <source>
        <dbReference type="EMBL" id="TYK28135.1"/>
    </source>
</evidence>
<dbReference type="EMBL" id="SSTD01002353">
    <property type="protein sequence ID" value="TYK28135.1"/>
    <property type="molecule type" value="Genomic_DNA"/>
</dbReference>
<dbReference type="Gene3D" id="2.60.40.760">
    <property type="entry name" value="Expansin, cellulose-binding-like domain"/>
    <property type="match status" value="1"/>
</dbReference>
<protein>
    <submittedName>
        <fullName evidence="2">Expansin-like A1</fullName>
    </submittedName>
</protein>
<dbReference type="Proteomes" id="UP000321947">
    <property type="component" value="Unassembled WGS sequence"/>
</dbReference>
<dbReference type="PROSITE" id="PS50843">
    <property type="entry name" value="EXPANSIN_CBD"/>
    <property type="match status" value="1"/>
</dbReference>
<name>A0A5A7ULA5_CUCMM</name>
<proteinExistence type="predicted"/>
<dbReference type="Pfam" id="PF01357">
    <property type="entry name" value="Expansin_C"/>
    <property type="match status" value="1"/>
</dbReference>
<dbReference type="PANTHER" id="PTHR31692">
    <property type="entry name" value="EXPANSIN-B3"/>
    <property type="match status" value="1"/>
</dbReference>
<dbReference type="InterPro" id="IPR036749">
    <property type="entry name" value="Expansin_CBD_sf"/>
</dbReference>
<evidence type="ECO:0000313" key="2">
    <source>
        <dbReference type="EMBL" id="KAA0055930.1"/>
    </source>
</evidence>
<dbReference type="GO" id="GO:0009506">
    <property type="term" value="C:plasmodesma"/>
    <property type="evidence" value="ECO:0007669"/>
    <property type="project" value="TreeGrafter"/>
</dbReference>
<feature type="domain" description="Expansin-like CBD" evidence="1">
    <location>
        <begin position="44"/>
        <end position="126"/>
    </location>
</feature>
<comment type="caution">
    <text evidence="2">The sequence shown here is derived from an EMBL/GenBank/DDBJ whole genome shotgun (WGS) entry which is preliminary data.</text>
</comment>
<evidence type="ECO:0000313" key="4">
    <source>
        <dbReference type="Proteomes" id="UP000321393"/>
    </source>
</evidence>
<organism evidence="2 4">
    <name type="scientific">Cucumis melo var. makuwa</name>
    <name type="common">Oriental melon</name>
    <dbReference type="NCBI Taxonomy" id="1194695"/>
    <lineage>
        <taxon>Eukaryota</taxon>
        <taxon>Viridiplantae</taxon>
        <taxon>Streptophyta</taxon>
        <taxon>Embryophyta</taxon>
        <taxon>Tracheophyta</taxon>
        <taxon>Spermatophyta</taxon>
        <taxon>Magnoliopsida</taxon>
        <taxon>eudicotyledons</taxon>
        <taxon>Gunneridae</taxon>
        <taxon>Pentapetalae</taxon>
        <taxon>rosids</taxon>
        <taxon>fabids</taxon>
        <taxon>Cucurbitales</taxon>
        <taxon>Cucurbitaceae</taxon>
        <taxon>Benincaseae</taxon>
        <taxon>Cucumis</taxon>
    </lineage>
</organism>
<dbReference type="PANTHER" id="PTHR31692:SF4">
    <property type="entry name" value="EXPANSIN-LIKE A1-RELATED"/>
    <property type="match status" value="1"/>
</dbReference>
<dbReference type="InterPro" id="IPR007117">
    <property type="entry name" value="Expansin_CBD"/>
</dbReference>
<dbReference type="SUPFAM" id="SSF49590">
    <property type="entry name" value="PHL pollen allergen"/>
    <property type="match status" value="1"/>
</dbReference>
<reference evidence="4 5" key="1">
    <citation type="submission" date="2019-08" db="EMBL/GenBank/DDBJ databases">
        <title>Draft genome sequences of two oriental melons (Cucumis melo L. var makuwa).</title>
        <authorList>
            <person name="Kwon S.-Y."/>
        </authorList>
    </citation>
    <scope>NUCLEOTIDE SEQUENCE [LARGE SCALE GENOMIC DNA]</scope>
    <source>
        <strain evidence="5">cv. Chang Bougi</strain>
        <strain evidence="4">cv. SW 3</strain>
        <tissue evidence="2">Leaf</tissue>
    </source>
</reference>
<accession>A0A5A7ULA5</accession>
<dbReference type="Proteomes" id="UP000321393">
    <property type="component" value="Unassembled WGS sequence"/>
</dbReference>
<dbReference type="EMBL" id="SSTE01008362">
    <property type="protein sequence ID" value="KAA0055930.1"/>
    <property type="molecule type" value="Genomic_DNA"/>
</dbReference>
<dbReference type="STRING" id="1194695.A0A5A7ULA5"/>
<evidence type="ECO:0000259" key="1">
    <source>
        <dbReference type="PROSITE" id="PS50843"/>
    </source>
</evidence>
<dbReference type="OrthoDB" id="1291991at2759"/>
<dbReference type="AlphaFoldDB" id="A0A5A7ULA5"/>
<sequence>MALKGKGEELLKIDNLDVEYKRIPCDYKSKNLMVQVVEWSSKPYYLAIKFLYQGGQTDIQAVNIAQVGFPKWSPMKKHQGAIWDSNNVPRGALQISMMVSSGYNRKWIYANYVLPAAWRNGEIYDTGMQIKDIAAEYCRPYNCGDKPWN</sequence>
<gene>
    <name evidence="3" type="ORF">E5676_scaffold289G00450</name>
    <name evidence="2" type="ORF">E6C27_scaffold319G00520</name>
</gene>
<dbReference type="GO" id="GO:0009505">
    <property type="term" value="C:plant-type cell wall"/>
    <property type="evidence" value="ECO:0007669"/>
    <property type="project" value="TreeGrafter"/>
</dbReference>